<feature type="domain" description="G-protein coupled receptors family 1 profile" evidence="10">
    <location>
        <begin position="9"/>
        <end position="47"/>
    </location>
</feature>
<gene>
    <name evidence="11" type="ORF">Z043_125870</name>
</gene>
<evidence type="ECO:0000256" key="9">
    <source>
        <dbReference type="SAM" id="Phobius"/>
    </source>
</evidence>
<keyword evidence="4 9" id="KW-1133">Transmembrane helix</keyword>
<keyword evidence="8" id="KW-0807">Transducer</keyword>
<evidence type="ECO:0000256" key="6">
    <source>
        <dbReference type="ARBA" id="ARBA00023136"/>
    </source>
</evidence>
<keyword evidence="7" id="KW-0675">Receptor</keyword>
<dbReference type="GO" id="GO:0005886">
    <property type="term" value="C:plasma membrane"/>
    <property type="evidence" value="ECO:0007669"/>
    <property type="project" value="UniProtKB-SubCell"/>
</dbReference>
<dbReference type="InterPro" id="IPR050569">
    <property type="entry name" value="TAAR"/>
</dbReference>
<comment type="subcellular location">
    <subcellularLocation>
        <location evidence="1">Cell membrane</location>
        <topology evidence="1">Multi-pass membrane protein</topology>
    </subcellularLocation>
</comment>
<evidence type="ECO:0000313" key="11">
    <source>
        <dbReference type="EMBL" id="KPP56503.1"/>
    </source>
</evidence>
<evidence type="ECO:0000256" key="5">
    <source>
        <dbReference type="ARBA" id="ARBA00023040"/>
    </source>
</evidence>
<evidence type="ECO:0000313" key="12">
    <source>
        <dbReference type="Proteomes" id="UP000034805"/>
    </source>
</evidence>
<dbReference type="Gene3D" id="1.20.1070.10">
    <property type="entry name" value="Rhodopsin 7-helix transmembrane proteins"/>
    <property type="match status" value="1"/>
</dbReference>
<dbReference type="PANTHER" id="PTHR24249:SF417">
    <property type="entry name" value="TRACE AMINE-ASSOCIATED RECEPTOR 11"/>
    <property type="match status" value="1"/>
</dbReference>
<reference evidence="11 12" key="1">
    <citation type="submission" date="2015-08" db="EMBL/GenBank/DDBJ databases">
        <title>The genome of the Asian arowana (Scleropages formosus).</title>
        <authorList>
            <person name="Tan M.H."/>
            <person name="Gan H.M."/>
            <person name="Croft L.J."/>
            <person name="Austin C.M."/>
        </authorList>
    </citation>
    <scope>NUCLEOTIDE SEQUENCE [LARGE SCALE GENOMIC DNA]</scope>
    <source>
        <strain evidence="11">Aro1</strain>
    </source>
</reference>
<evidence type="ECO:0000256" key="1">
    <source>
        <dbReference type="ARBA" id="ARBA00004651"/>
    </source>
</evidence>
<evidence type="ECO:0000256" key="7">
    <source>
        <dbReference type="ARBA" id="ARBA00023170"/>
    </source>
</evidence>
<dbReference type="GO" id="GO:0001594">
    <property type="term" value="F:trace-amine receptor activity"/>
    <property type="evidence" value="ECO:0007669"/>
    <property type="project" value="TreeGrafter"/>
</dbReference>
<evidence type="ECO:0000256" key="4">
    <source>
        <dbReference type="ARBA" id="ARBA00022989"/>
    </source>
</evidence>
<accession>A0A0P7TSL3</accession>
<sequence length="120" mass="13503">SITILTLFGNLLVIITVAHFKQLHTPSNYLVFSLAVTDFLLGAVIIPPCMVCSLDWLVLGWYGGTLKILCTTRRRATSAQSRVCANVNLKRRTILNKTEFKATRTQGIIISADLFYWTHF</sequence>
<evidence type="ECO:0000256" key="3">
    <source>
        <dbReference type="ARBA" id="ARBA00022692"/>
    </source>
</evidence>
<dbReference type="Pfam" id="PF00001">
    <property type="entry name" value="7tm_1"/>
    <property type="match status" value="1"/>
</dbReference>
<organism evidence="11 12">
    <name type="scientific">Scleropages formosus</name>
    <name type="common">Asian bonytongue</name>
    <name type="synonym">Osteoglossum formosum</name>
    <dbReference type="NCBI Taxonomy" id="113540"/>
    <lineage>
        <taxon>Eukaryota</taxon>
        <taxon>Metazoa</taxon>
        <taxon>Chordata</taxon>
        <taxon>Craniata</taxon>
        <taxon>Vertebrata</taxon>
        <taxon>Euteleostomi</taxon>
        <taxon>Actinopterygii</taxon>
        <taxon>Neopterygii</taxon>
        <taxon>Teleostei</taxon>
        <taxon>Osteoglossocephala</taxon>
        <taxon>Osteoglossomorpha</taxon>
        <taxon>Osteoglossiformes</taxon>
        <taxon>Osteoglossidae</taxon>
        <taxon>Scleropages</taxon>
    </lineage>
</organism>
<keyword evidence="5" id="KW-0297">G-protein coupled receptor</keyword>
<evidence type="ECO:0000256" key="8">
    <source>
        <dbReference type="ARBA" id="ARBA00023224"/>
    </source>
</evidence>
<proteinExistence type="predicted"/>
<keyword evidence="2" id="KW-1003">Cell membrane</keyword>
<dbReference type="SUPFAM" id="SSF81321">
    <property type="entry name" value="Family A G protein-coupled receptor-like"/>
    <property type="match status" value="1"/>
</dbReference>
<feature type="transmembrane region" description="Helical" evidence="9">
    <location>
        <begin position="30"/>
        <end position="59"/>
    </location>
</feature>
<comment type="caution">
    <text evidence="11">The sequence shown here is derived from an EMBL/GenBank/DDBJ whole genome shotgun (WGS) entry which is preliminary data.</text>
</comment>
<keyword evidence="3 9" id="KW-0812">Transmembrane</keyword>
<dbReference type="Proteomes" id="UP000034805">
    <property type="component" value="Unassembled WGS sequence"/>
</dbReference>
<dbReference type="EMBL" id="JARO02020676">
    <property type="protein sequence ID" value="KPP56503.1"/>
    <property type="molecule type" value="Genomic_DNA"/>
</dbReference>
<keyword evidence="6 9" id="KW-0472">Membrane</keyword>
<dbReference type="PANTHER" id="PTHR24249">
    <property type="entry name" value="HISTAMINE RECEPTOR-RELATED G-PROTEIN COUPLED RECEPTOR"/>
    <property type="match status" value="1"/>
</dbReference>
<dbReference type="AlphaFoldDB" id="A0A0P7TSL3"/>
<dbReference type="InterPro" id="IPR017452">
    <property type="entry name" value="GPCR_Rhodpsn_7TM"/>
</dbReference>
<feature type="non-terminal residue" evidence="11">
    <location>
        <position position="1"/>
    </location>
</feature>
<evidence type="ECO:0000256" key="2">
    <source>
        <dbReference type="ARBA" id="ARBA00022475"/>
    </source>
</evidence>
<protein>
    <recommendedName>
        <fullName evidence="10">G-protein coupled receptors family 1 profile domain-containing protein</fullName>
    </recommendedName>
</protein>
<name>A0A0P7TSL3_SCLFO</name>
<dbReference type="PROSITE" id="PS50262">
    <property type="entry name" value="G_PROTEIN_RECEP_F1_2"/>
    <property type="match status" value="1"/>
</dbReference>
<evidence type="ECO:0000259" key="10">
    <source>
        <dbReference type="PROSITE" id="PS50262"/>
    </source>
</evidence>
<dbReference type="InterPro" id="IPR000276">
    <property type="entry name" value="GPCR_Rhodpsn"/>
</dbReference>